<feature type="non-terminal residue" evidence="2">
    <location>
        <position position="92"/>
    </location>
</feature>
<accession>A0A9D1KIV0</accession>
<feature type="transmembrane region" description="Helical" evidence="1">
    <location>
        <begin position="9"/>
        <end position="31"/>
    </location>
</feature>
<dbReference type="AlphaFoldDB" id="A0A9D1KIV0"/>
<organism evidence="2 3">
    <name type="scientific">Candidatus Pelethenecus faecipullorum</name>
    <dbReference type="NCBI Taxonomy" id="2840900"/>
    <lineage>
        <taxon>Bacteria</taxon>
        <taxon>Bacillati</taxon>
        <taxon>Mycoplasmatota</taxon>
        <taxon>Mollicutes</taxon>
        <taxon>Candidatus Pelethenecus</taxon>
    </lineage>
</organism>
<comment type="caution">
    <text evidence="2">The sequence shown here is derived from an EMBL/GenBank/DDBJ whole genome shotgun (WGS) entry which is preliminary data.</text>
</comment>
<proteinExistence type="predicted"/>
<keyword evidence="1" id="KW-0472">Membrane</keyword>
<feature type="transmembrane region" description="Helical" evidence="1">
    <location>
        <begin position="43"/>
        <end position="61"/>
    </location>
</feature>
<keyword evidence="1" id="KW-1133">Transmembrane helix</keyword>
<gene>
    <name evidence="2" type="ORF">IAD46_02350</name>
</gene>
<protein>
    <submittedName>
        <fullName evidence="2">Oligosaccharide flippase family protein</fullName>
    </submittedName>
</protein>
<evidence type="ECO:0000313" key="3">
    <source>
        <dbReference type="Proteomes" id="UP000886758"/>
    </source>
</evidence>
<reference evidence="2" key="1">
    <citation type="submission" date="2020-10" db="EMBL/GenBank/DDBJ databases">
        <authorList>
            <person name="Gilroy R."/>
        </authorList>
    </citation>
    <scope>NUCLEOTIDE SEQUENCE</scope>
    <source>
        <strain evidence="2">ChiW17-6978</strain>
    </source>
</reference>
<name>A0A9D1KIV0_9MOLU</name>
<dbReference type="EMBL" id="DVLF01000077">
    <property type="protein sequence ID" value="HIT49847.1"/>
    <property type="molecule type" value="Genomic_DNA"/>
</dbReference>
<sequence>MERKTIQQALILGIGQLTGKILSLIFLFRFANDLGSSGLTLYTYAYIPFSIFADLSAFGLIPGTSKAISRLIADNEKEKAYYLLKKGTFVCL</sequence>
<reference evidence="2" key="2">
    <citation type="journal article" date="2021" name="PeerJ">
        <title>Extensive microbial diversity within the chicken gut microbiome revealed by metagenomics and culture.</title>
        <authorList>
            <person name="Gilroy R."/>
            <person name="Ravi A."/>
            <person name="Getino M."/>
            <person name="Pursley I."/>
            <person name="Horton D.L."/>
            <person name="Alikhan N.F."/>
            <person name="Baker D."/>
            <person name="Gharbi K."/>
            <person name="Hall N."/>
            <person name="Watson M."/>
            <person name="Adriaenssens E.M."/>
            <person name="Foster-Nyarko E."/>
            <person name="Jarju S."/>
            <person name="Secka A."/>
            <person name="Antonio M."/>
            <person name="Oren A."/>
            <person name="Chaudhuri R.R."/>
            <person name="La Ragione R."/>
            <person name="Hildebrand F."/>
            <person name="Pallen M.J."/>
        </authorList>
    </citation>
    <scope>NUCLEOTIDE SEQUENCE</scope>
    <source>
        <strain evidence="2">ChiW17-6978</strain>
    </source>
</reference>
<keyword evidence="1" id="KW-0812">Transmembrane</keyword>
<evidence type="ECO:0000256" key="1">
    <source>
        <dbReference type="SAM" id="Phobius"/>
    </source>
</evidence>
<evidence type="ECO:0000313" key="2">
    <source>
        <dbReference type="EMBL" id="HIT49847.1"/>
    </source>
</evidence>
<dbReference type="Proteomes" id="UP000886758">
    <property type="component" value="Unassembled WGS sequence"/>
</dbReference>